<dbReference type="EMBL" id="JAKEVY010000001">
    <property type="protein sequence ID" value="MCF1713510.1"/>
    <property type="molecule type" value="Genomic_DNA"/>
</dbReference>
<gene>
    <name evidence="1" type="ORF">L0U88_02565</name>
</gene>
<reference evidence="1 2" key="1">
    <citation type="submission" date="2022-01" db="EMBL/GenBank/DDBJ databases">
        <title>Flavihumibacter sp. nov., isolated from sediment of a river.</title>
        <authorList>
            <person name="Liu H."/>
        </authorList>
    </citation>
    <scope>NUCLEOTIDE SEQUENCE [LARGE SCALE GENOMIC DNA]</scope>
    <source>
        <strain evidence="1 2">RY-1</strain>
    </source>
</reference>
<comment type="caution">
    <text evidence="1">The sequence shown here is derived from an EMBL/GenBank/DDBJ whole genome shotgun (WGS) entry which is preliminary data.</text>
</comment>
<keyword evidence="2" id="KW-1185">Reference proteome</keyword>
<evidence type="ECO:0000313" key="2">
    <source>
        <dbReference type="Proteomes" id="UP001200145"/>
    </source>
</evidence>
<dbReference type="InterPro" id="IPR008969">
    <property type="entry name" value="CarboxyPept-like_regulatory"/>
</dbReference>
<dbReference type="Proteomes" id="UP001200145">
    <property type="component" value="Unassembled WGS sequence"/>
</dbReference>
<proteinExistence type="predicted"/>
<dbReference type="Gene3D" id="2.60.40.1120">
    <property type="entry name" value="Carboxypeptidase-like, regulatory domain"/>
    <property type="match status" value="1"/>
</dbReference>
<dbReference type="SUPFAM" id="SSF49464">
    <property type="entry name" value="Carboxypeptidase regulatory domain-like"/>
    <property type="match status" value="1"/>
</dbReference>
<accession>A0ABS9BD61</accession>
<name>A0ABS9BD61_9BACT</name>
<evidence type="ECO:0000313" key="1">
    <source>
        <dbReference type="EMBL" id="MCF1713510.1"/>
    </source>
</evidence>
<dbReference type="RefSeq" id="WP_234864040.1">
    <property type="nucleotide sequence ID" value="NZ_JAKEVY010000001.1"/>
</dbReference>
<protein>
    <submittedName>
        <fullName evidence="1">Carboxypeptidase-like regulatory domain-containing protein</fullName>
    </submittedName>
</protein>
<organism evidence="1 2">
    <name type="scientific">Flavihumibacter fluminis</name>
    <dbReference type="NCBI Taxonomy" id="2909236"/>
    <lineage>
        <taxon>Bacteria</taxon>
        <taxon>Pseudomonadati</taxon>
        <taxon>Bacteroidota</taxon>
        <taxon>Chitinophagia</taxon>
        <taxon>Chitinophagales</taxon>
        <taxon>Chitinophagaceae</taxon>
        <taxon>Flavihumibacter</taxon>
    </lineage>
</organism>
<sequence length="602" mass="66005">MWSNCITGRSIFRKIMVVLGFLGIMNSLQAQEHLNKPISLSVNRQPIADVLEIISNKGNFYFSYNSNILPKDSLVSLPAGTRSVRNLLELLFPTGFEFRESGQYIIIRRTPLQLSLVIKESATNDNHYWVSGYVRDDQTGELVRDASVYEKDRLVAALTNRQGYFRIKLKTRYPRASLTVSKEFYRDTTVTIRSGYNQEVRITLAPVDLQGATVVVGPARLPAPDSLYMAIPQPDSSTLLYLYKRMDSLRVQRTALGKFFLSSKLKVQSINLSRFFTVRPVQVSLTPGLSSNGRMNAQVVNNFSFNVLGGYSGGVNGAEIGGIFNLNKKDVQYAQVAGVVNIVGGNMKGVQVAGVHNMVLDSVTGVQAGGVVNFVMGSFTGGQIGGVINYTNHAVTGLQVAGVGNVSGREMNGVQIGGVFNYAKKLNGVQIGLINIADSSDGYSIGLINVVLKGYHKLALYSTEVMPFNAAFKTGNHKLYSILLGGAHPDTGRRVVSFGYGIGTERRLGKRFSLNLEASTQYVFLGSWEYTNLLTRATVNLHWKISKHFSLFAGPAFSVYQSDQDVKFHGYAYPIPEAAYKTVSLGGNRTGWLGWTGGIHLF</sequence>